<name>A0A4Q2KTB0_9FUSO</name>
<dbReference type="InterPro" id="IPR011990">
    <property type="entry name" value="TPR-like_helical_dom_sf"/>
</dbReference>
<dbReference type="Proteomes" id="UP000289216">
    <property type="component" value="Unassembled WGS sequence"/>
</dbReference>
<proteinExistence type="predicted"/>
<feature type="non-terminal residue" evidence="1">
    <location>
        <position position="1"/>
    </location>
</feature>
<organism evidence="1 2">
    <name type="scientific">Fusobacterium necrophorum</name>
    <dbReference type="NCBI Taxonomy" id="859"/>
    <lineage>
        <taxon>Bacteria</taxon>
        <taxon>Fusobacteriati</taxon>
        <taxon>Fusobacteriota</taxon>
        <taxon>Fusobacteriia</taxon>
        <taxon>Fusobacteriales</taxon>
        <taxon>Fusobacteriaceae</taxon>
        <taxon>Fusobacterium</taxon>
    </lineage>
</organism>
<dbReference type="Gene3D" id="1.25.40.390">
    <property type="match status" value="1"/>
</dbReference>
<protein>
    <submittedName>
        <fullName evidence="1">RagB/SusD family nutrient uptake outer membrane protein</fullName>
    </submittedName>
</protein>
<dbReference type="SUPFAM" id="SSF48452">
    <property type="entry name" value="TPR-like"/>
    <property type="match status" value="1"/>
</dbReference>
<dbReference type="AlphaFoldDB" id="A0A4Q2KTB0"/>
<reference evidence="1 2" key="1">
    <citation type="submission" date="2019-01" db="EMBL/GenBank/DDBJ databases">
        <title>Fusobacterium necrophorum Isolated From the Uterus of Dairy Cows.</title>
        <authorList>
            <person name="Francis A.M."/>
        </authorList>
    </citation>
    <scope>NUCLEOTIDE SEQUENCE [LARGE SCALE GENOMIC DNA]</scope>
    <source>
        <strain evidence="1 2">KG35</strain>
    </source>
</reference>
<dbReference type="EMBL" id="SBAP01000084">
    <property type="protein sequence ID" value="RXZ68049.1"/>
    <property type="molecule type" value="Genomic_DNA"/>
</dbReference>
<feature type="non-terminal residue" evidence="1">
    <location>
        <position position="125"/>
    </location>
</feature>
<evidence type="ECO:0000313" key="2">
    <source>
        <dbReference type="Proteomes" id="UP000289216"/>
    </source>
</evidence>
<accession>A0A4Q2KTB0</accession>
<gene>
    <name evidence="1" type="ORF">EPT53_10245</name>
</gene>
<comment type="caution">
    <text evidence="1">The sequence shown here is derived from an EMBL/GenBank/DDBJ whole genome shotgun (WGS) entry which is preliminary data.</text>
</comment>
<evidence type="ECO:0000313" key="1">
    <source>
        <dbReference type="EMBL" id="RXZ68049.1"/>
    </source>
</evidence>
<sequence>SMLLTSCNFLDVDRYFEATFKEDSIFHSQANAEGYLWNTPSAFPDPGKIWGSSWNPGQTASDEITVKWQTSEFWGAQFSVGNINENYIPNWGLWDDMYRVIARCNKMLVNVENVQDMTDGDKREY</sequence>